<keyword evidence="2" id="KW-1185">Reference proteome</keyword>
<evidence type="ECO:0000313" key="2">
    <source>
        <dbReference type="Proteomes" id="UP000290637"/>
    </source>
</evidence>
<evidence type="ECO:0000313" key="1">
    <source>
        <dbReference type="EMBL" id="QBE66352.1"/>
    </source>
</evidence>
<accession>A0A4P6L662</accession>
<gene>
    <name evidence="1" type="ORF">EWM63_28045</name>
</gene>
<protein>
    <submittedName>
        <fullName evidence="1">Uncharacterized protein</fullName>
    </submittedName>
</protein>
<reference evidence="1 2" key="1">
    <citation type="submission" date="2019-02" db="EMBL/GenBank/DDBJ databases">
        <title>Draft Genome Sequences of Six Type Strains of the Genus Massilia.</title>
        <authorList>
            <person name="Miess H."/>
            <person name="Frediansyhah A."/>
            <person name="Gross H."/>
        </authorList>
    </citation>
    <scope>NUCLEOTIDE SEQUENCE [LARGE SCALE GENOMIC DNA]</scope>
    <source>
        <strain evidence="1 2">DSM 17473</strain>
    </source>
</reference>
<proteinExistence type="predicted"/>
<dbReference type="KEGG" id="plue:EWM63_28045"/>
<dbReference type="OrthoDB" id="583824at2"/>
<dbReference type="EMBL" id="CP035913">
    <property type="protein sequence ID" value="QBE66352.1"/>
    <property type="molecule type" value="Genomic_DNA"/>
</dbReference>
<name>A0A4P6L662_9BURK</name>
<sequence length="532" mass="59072">MANYLAMPYANVKALVRQGRVEDLFTGFYRGYDPARLADITDHRIACTTLARRIAAYARIVAYVHDRVTSTPGLTLDAALLTPQDQFVYAAKDSAGLISLSCGNPAHPVWTVDAGYLMRTQRWCGHCAKSVKKTDNQVEMELGIRGFALLSDYRNANAEITVKCTNGHVVTHTLSKIVNGNVGCPQCFSPREEAVVQHYLEYFLGIRFDQVRKRPAWLYELSGQRLELDGYCTEWKLAFEYQGEHHYKTVGYAIGSALSAVQARDAAKSAACKAAGVLLIVVPTLPKRWNEQIAADHVAQCLVSQGFGLRRKACDAPKFIKREPEKLSVFRTAIEAAEGALLEEVYKGYHRGHLIRCAFGHEWLGTPASIFRGCWCPKCARQKSVAGSKRERAKRYESSKPARLQQLREIVEAAGGTLLEAEYKGLRSPHAVTCGKCGHAWSPTAQSLFAGHFCQRCGRDNLIAAAKRATTKRSIRKFHRAKAAVKLLAITTPNEVARFLGLSAHTVRRYARKAAEQVTIDLLEDEPAPFNE</sequence>
<dbReference type="Proteomes" id="UP000290637">
    <property type="component" value="Chromosome"/>
</dbReference>
<dbReference type="AlphaFoldDB" id="A0A4P6L662"/>
<organism evidence="1 2">
    <name type="scientific">Pseudoduganella lutea</name>
    <dbReference type="NCBI Taxonomy" id="321985"/>
    <lineage>
        <taxon>Bacteria</taxon>
        <taxon>Pseudomonadati</taxon>
        <taxon>Pseudomonadota</taxon>
        <taxon>Betaproteobacteria</taxon>
        <taxon>Burkholderiales</taxon>
        <taxon>Oxalobacteraceae</taxon>
        <taxon>Telluria group</taxon>
        <taxon>Pseudoduganella</taxon>
    </lineage>
</organism>